<dbReference type="Gene3D" id="3.40.710.10">
    <property type="entry name" value="DD-peptidase/beta-lactamase superfamily"/>
    <property type="match status" value="1"/>
</dbReference>
<protein>
    <recommendedName>
        <fullName evidence="1">Beta-lactamase class A catalytic domain-containing protein</fullName>
    </recommendedName>
</protein>
<dbReference type="KEGG" id="cao:Celal_2435"/>
<reference evidence="2 3" key="1">
    <citation type="journal article" date="2010" name="Stand. Genomic Sci.">
        <title>Complete genome sequence of Cellulophaga algicola type strain (IC166).</title>
        <authorList>
            <person name="Abt B."/>
            <person name="Lu M."/>
            <person name="Misra M."/>
            <person name="Han C."/>
            <person name="Nolan M."/>
            <person name="Lucas S."/>
            <person name="Hammon N."/>
            <person name="Deshpande S."/>
            <person name="Cheng J.F."/>
            <person name="Tapia R."/>
            <person name="Goodwin L."/>
            <person name="Pitluck S."/>
            <person name="Liolios K."/>
            <person name="Pagani I."/>
            <person name="Ivanova N."/>
            <person name="Mavromatis K."/>
            <person name="Ovchinikova G."/>
            <person name="Pati A."/>
            <person name="Chen A."/>
            <person name="Palaniappan K."/>
            <person name="Land M."/>
            <person name="Hauser L."/>
            <person name="Chang Y.J."/>
            <person name="Jeffries C.D."/>
            <person name="Detter J.C."/>
            <person name="Brambilla E."/>
            <person name="Rohde M."/>
            <person name="Tindall B.J."/>
            <person name="Goker M."/>
            <person name="Woyke T."/>
            <person name="Bristow J."/>
            <person name="Eisen J.A."/>
            <person name="Markowitz V."/>
            <person name="Hugenholtz P."/>
            <person name="Kyrpides N.C."/>
            <person name="Klenk H.P."/>
            <person name="Lapidus A."/>
        </authorList>
    </citation>
    <scope>NUCLEOTIDE SEQUENCE [LARGE SCALE GENOMIC DNA]</scope>
    <source>
        <strain evidence="3">DSM 14237 / IC166 / ACAM 630</strain>
    </source>
</reference>
<dbReference type="InterPro" id="IPR012338">
    <property type="entry name" value="Beta-lactam/transpept-like"/>
</dbReference>
<dbReference type="Proteomes" id="UP000008634">
    <property type="component" value="Chromosome"/>
</dbReference>
<organism evidence="2 3">
    <name type="scientific">Cellulophaga algicola (strain DSM 14237 / IC166 / ACAM 630)</name>
    <dbReference type="NCBI Taxonomy" id="688270"/>
    <lineage>
        <taxon>Bacteria</taxon>
        <taxon>Pseudomonadati</taxon>
        <taxon>Bacteroidota</taxon>
        <taxon>Flavobacteriia</taxon>
        <taxon>Flavobacteriales</taxon>
        <taxon>Flavobacteriaceae</taxon>
        <taxon>Cellulophaga</taxon>
    </lineage>
</organism>
<feature type="domain" description="Beta-lactamase class A catalytic" evidence="1">
    <location>
        <begin position="71"/>
        <end position="329"/>
    </location>
</feature>
<evidence type="ECO:0000313" key="3">
    <source>
        <dbReference type="Proteomes" id="UP000008634"/>
    </source>
</evidence>
<evidence type="ECO:0000313" key="2">
    <source>
        <dbReference type="EMBL" id="ADV49724.1"/>
    </source>
</evidence>
<dbReference type="OrthoDB" id="1884322at2"/>
<dbReference type="STRING" id="688270.Celal_2435"/>
<keyword evidence="3" id="KW-1185">Reference proteome</keyword>
<dbReference type="Pfam" id="PF13354">
    <property type="entry name" value="Beta-lactamase2"/>
    <property type="match status" value="1"/>
</dbReference>
<evidence type="ECO:0000259" key="1">
    <source>
        <dbReference type="Pfam" id="PF13354"/>
    </source>
</evidence>
<sequence length="383" mass="44625">MLSKPIGILIFLILSMSCKETPQIVITHPIETALEATSTKIKNVVDSIKLHEVQLKFTRIRRENDDVFFTDYNFQTNESDYFYPASSVKLPIAVLALEEINKIPDVTLYTKFYIEGDTIETTVAKEITKIFAVSDNQAYNRLFEFLGQDTINQSLHNKGIKNVRISHRMSIENADNITTKPIIIYMNDSTTRVRERRSNEIIKPLDLHHIKKGKSFINEDDEFVNEPFDFSLKNYYPIEAQHEVLKRIIFPEKFKKEEQFNISTTQRDFLLTAMRSLPREAGYDKTEYYDSYVKFFMFGDQQKPIPNTIKIYNKVGYAYGTLTDCAYIKDSTNAIEFLLTATILVNKNQTFNDNTYEYEAVGIPFLAELSRQLYDQELQQKKQ</sequence>
<accession>E6X898</accession>
<proteinExistence type="predicted"/>
<dbReference type="GO" id="GO:0030655">
    <property type="term" value="P:beta-lactam antibiotic catabolic process"/>
    <property type="evidence" value="ECO:0007669"/>
    <property type="project" value="InterPro"/>
</dbReference>
<dbReference type="AlphaFoldDB" id="E6X898"/>
<gene>
    <name evidence="2" type="ordered locus">Celal_2435</name>
</gene>
<dbReference type="InterPro" id="IPR045155">
    <property type="entry name" value="Beta-lactam_cat"/>
</dbReference>
<dbReference type="eggNOG" id="COG2367">
    <property type="taxonomic scope" value="Bacteria"/>
</dbReference>
<name>E6X898_CELAD</name>
<dbReference type="GO" id="GO:0008800">
    <property type="term" value="F:beta-lactamase activity"/>
    <property type="evidence" value="ECO:0007669"/>
    <property type="project" value="InterPro"/>
</dbReference>
<dbReference type="EMBL" id="CP002453">
    <property type="protein sequence ID" value="ADV49724.1"/>
    <property type="molecule type" value="Genomic_DNA"/>
</dbReference>
<dbReference type="PROSITE" id="PS51257">
    <property type="entry name" value="PROKAR_LIPOPROTEIN"/>
    <property type="match status" value="1"/>
</dbReference>
<dbReference type="HOGENOM" id="CLU_595480_0_0_10"/>
<dbReference type="SUPFAM" id="SSF56601">
    <property type="entry name" value="beta-lactamase/transpeptidase-like"/>
    <property type="match status" value="1"/>
</dbReference>